<reference evidence="2" key="1">
    <citation type="journal article" date="2010" name="PLoS ONE">
        <title>The complete genome sequence of Cupriavidus metallidurans strain CH34, a master survivalist in harsh and anthropogenic environments.</title>
        <authorList>
            <person name="Janssen P.J."/>
            <person name="Van Houdt R."/>
            <person name="Moors H."/>
            <person name="Monsieurs P."/>
            <person name="Morin N."/>
            <person name="Michaux A."/>
            <person name="Benotmane M.A."/>
            <person name="Leys N."/>
            <person name="Vallaeys T."/>
            <person name="Lapidus A."/>
            <person name="Monchy S."/>
            <person name="Medigue C."/>
            <person name="Taghavi S."/>
            <person name="McCorkle S."/>
            <person name="Dunn J."/>
            <person name="van der Lelie D."/>
            <person name="Mergeay M."/>
        </authorList>
    </citation>
    <scope>NUCLEOTIDE SEQUENCE [LARGE SCALE GENOMIC DNA]</scope>
    <source>
        <strain evidence="2">ATCC 43123 / DSM 2839 / NBRC 102507 / CH34</strain>
    </source>
</reference>
<name>Q1LK38_CUPMC</name>
<dbReference type="EMBL" id="CP000352">
    <property type="protein sequence ID" value="ABF09488.1"/>
    <property type="molecule type" value="Genomic_DNA"/>
</dbReference>
<dbReference type="Proteomes" id="UP000002429">
    <property type="component" value="Chromosome"/>
</dbReference>
<proteinExistence type="predicted"/>
<keyword evidence="2" id="KW-1185">Reference proteome</keyword>
<dbReference type="STRING" id="266264.Rmet_2611"/>
<organism evidence="1 2">
    <name type="scientific">Cupriavidus metallidurans (strain ATCC 43123 / DSM 2839 / NBRC 102507 / CH34)</name>
    <name type="common">Ralstonia metallidurans</name>
    <dbReference type="NCBI Taxonomy" id="266264"/>
    <lineage>
        <taxon>Bacteria</taxon>
        <taxon>Pseudomonadati</taxon>
        <taxon>Pseudomonadota</taxon>
        <taxon>Betaproteobacteria</taxon>
        <taxon>Burkholderiales</taxon>
        <taxon>Burkholderiaceae</taxon>
        <taxon>Cupriavidus</taxon>
    </lineage>
</organism>
<accession>Q1LK38</accession>
<gene>
    <name evidence="1" type="ordered locus">Rmet_2611</name>
</gene>
<sequence>MTKPGWPSTTPRPACSRTRCTRRSPCIANTAAWCPNSHHATISGACCRYCSRYWTMQAARARTSTPSLTRRAPDLPARCWWAHRWPMRWASRSVCR</sequence>
<evidence type="ECO:0000313" key="1">
    <source>
        <dbReference type="EMBL" id="ABF09488.1"/>
    </source>
</evidence>
<evidence type="ECO:0000313" key="2">
    <source>
        <dbReference type="Proteomes" id="UP000002429"/>
    </source>
</evidence>
<dbReference type="KEGG" id="rme:Rmet_2611"/>
<dbReference type="AlphaFoldDB" id="Q1LK38"/>
<dbReference type="HOGENOM" id="CLU_2357666_0_0_4"/>
<protein>
    <submittedName>
        <fullName evidence="1">Uncharacterized protein</fullName>
    </submittedName>
</protein>